<dbReference type="AlphaFoldDB" id="A0A8J7F310"/>
<dbReference type="Gene3D" id="1.10.287.130">
    <property type="match status" value="1"/>
</dbReference>
<dbReference type="InterPro" id="IPR003661">
    <property type="entry name" value="HisK_dim/P_dom"/>
</dbReference>
<dbReference type="RefSeq" id="WP_193921185.1">
    <property type="nucleotide sequence ID" value="NZ_JADEWL010000044.1"/>
</dbReference>
<evidence type="ECO:0000313" key="12">
    <source>
        <dbReference type="Proteomes" id="UP000620559"/>
    </source>
</evidence>
<dbReference type="InterPro" id="IPR036890">
    <property type="entry name" value="HATPase_C_sf"/>
</dbReference>
<dbReference type="SMART" id="SM00387">
    <property type="entry name" value="HATPase_c"/>
    <property type="match status" value="1"/>
</dbReference>
<dbReference type="InterPro" id="IPR003018">
    <property type="entry name" value="GAF"/>
</dbReference>
<dbReference type="PANTHER" id="PTHR43065">
    <property type="entry name" value="SENSOR HISTIDINE KINASE"/>
    <property type="match status" value="1"/>
</dbReference>
<keyword evidence="5" id="KW-0547">Nucleotide-binding</keyword>
<dbReference type="InterPro" id="IPR036097">
    <property type="entry name" value="HisK_dim/P_sf"/>
</dbReference>
<dbReference type="PANTHER" id="PTHR43065:SF10">
    <property type="entry name" value="PEROXIDE STRESS-ACTIVATED HISTIDINE KINASE MAK3"/>
    <property type="match status" value="1"/>
</dbReference>
<dbReference type="InterPro" id="IPR004358">
    <property type="entry name" value="Sig_transdc_His_kin-like_C"/>
</dbReference>
<organism evidence="11 12">
    <name type="scientific">Plectonema cf. radiosum LEGE 06105</name>
    <dbReference type="NCBI Taxonomy" id="945769"/>
    <lineage>
        <taxon>Bacteria</taxon>
        <taxon>Bacillati</taxon>
        <taxon>Cyanobacteriota</taxon>
        <taxon>Cyanophyceae</taxon>
        <taxon>Oscillatoriophycideae</taxon>
        <taxon>Oscillatoriales</taxon>
        <taxon>Microcoleaceae</taxon>
        <taxon>Plectonema</taxon>
    </lineage>
</organism>
<comment type="caution">
    <text evidence="11">The sequence shown here is derived from an EMBL/GenBank/DDBJ whole genome shotgun (WGS) entry which is preliminary data.</text>
</comment>
<dbReference type="InterPro" id="IPR005467">
    <property type="entry name" value="His_kinase_dom"/>
</dbReference>
<evidence type="ECO:0000256" key="8">
    <source>
        <dbReference type="ARBA" id="ARBA00023012"/>
    </source>
</evidence>
<dbReference type="SUPFAM" id="SSF47384">
    <property type="entry name" value="Homodimeric domain of signal transducing histidine kinase"/>
    <property type="match status" value="1"/>
</dbReference>
<dbReference type="InterPro" id="IPR029016">
    <property type="entry name" value="GAF-like_dom_sf"/>
</dbReference>
<evidence type="ECO:0000259" key="10">
    <source>
        <dbReference type="PROSITE" id="PS50109"/>
    </source>
</evidence>
<dbReference type="Gene3D" id="3.30.450.40">
    <property type="match status" value="1"/>
</dbReference>
<dbReference type="SUPFAM" id="SSF55781">
    <property type="entry name" value="GAF domain-like"/>
    <property type="match status" value="1"/>
</dbReference>
<gene>
    <name evidence="11" type="ORF">IQ247_14705</name>
</gene>
<evidence type="ECO:0000256" key="3">
    <source>
        <dbReference type="ARBA" id="ARBA00022553"/>
    </source>
</evidence>
<dbReference type="SMART" id="SM00065">
    <property type="entry name" value="GAF"/>
    <property type="match status" value="1"/>
</dbReference>
<dbReference type="PROSITE" id="PS50109">
    <property type="entry name" value="HIS_KIN"/>
    <property type="match status" value="1"/>
</dbReference>
<dbReference type="Pfam" id="PF13185">
    <property type="entry name" value="GAF_2"/>
    <property type="match status" value="1"/>
</dbReference>
<sequence length="556" mass="62408">MSSINVEKFLTQKDITYLIKNIFATEKTPLYIMNSDGKVIHGEYQKELIEKYPVELFDKIFAWVVGDSRALVVSQLLSFLIKQELEKKSLAKELLERYEEIDLFDELSTQITNSLNLNQIAQLVLERISTIIECNIGVFLLLEPQTGQLQPLYQFGNISSFEFPITLGEGIISEIIKRGKGEIINNLCDSLICPTNDKPISSLICVPLKNKEEVIAAIAVASQARINYTTEDLKVLNIFAVQAAIAIEKALLYEQSLNAAKCAQQQAKELQQTLDKLQQTQAQLVHSEKMSSLGQMVAGIAHEINNPVNFIKGNIGYGFNYAQDLIDLVSLYQKNYPQPIAEIEDKIEDINFNFIKEDFIQLFNSMKVGVNRIKDIVRSLGIFSHLDKAEIKPVDIHEGIDGTLLILRHRLDGNEKRKSIEIVKEYGEIPLVSCYAGQLNQVFMNIISNAIDALQEKGNLILIRTQMIGNNWVNISIIDNGPGIAEDIQKKLYDPFFTTKEVGKGTGLGMAISYQIIVEKHGGLIKCLSELGKGTEFCIQIPIEPNPENLSKNLEI</sequence>
<keyword evidence="8" id="KW-0902">Two-component regulatory system</keyword>
<dbReference type="Proteomes" id="UP000620559">
    <property type="component" value="Unassembled WGS sequence"/>
</dbReference>
<keyword evidence="4" id="KW-0808">Transferase</keyword>
<feature type="domain" description="Histidine kinase" evidence="10">
    <location>
        <begin position="299"/>
        <end position="545"/>
    </location>
</feature>
<name>A0A8J7F310_9CYAN</name>
<evidence type="ECO:0000256" key="6">
    <source>
        <dbReference type="ARBA" id="ARBA00022777"/>
    </source>
</evidence>
<dbReference type="GO" id="GO:0000155">
    <property type="term" value="F:phosphorelay sensor kinase activity"/>
    <property type="evidence" value="ECO:0007669"/>
    <property type="project" value="InterPro"/>
</dbReference>
<feature type="coiled-coil region" evidence="9">
    <location>
        <begin position="253"/>
        <end position="287"/>
    </location>
</feature>
<dbReference type="CDD" id="cd00082">
    <property type="entry name" value="HisKA"/>
    <property type="match status" value="1"/>
</dbReference>
<accession>A0A8J7F310</accession>
<evidence type="ECO:0000256" key="2">
    <source>
        <dbReference type="ARBA" id="ARBA00012438"/>
    </source>
</evidence>
<keyword evidence="3" id="KW-0597">Phosphoprotein</keyword>
<dbReference type="PRINTS" id="PR00344">
    <property type="entry name" value="BCTRLSENSOR"/>
</dbReference>
<keyword evidence="6 11" id="KW-0418">Kinase</keyword>
<proteinExistence type="predicted"/>
<comment type="catalytic activity">
    <reaction evidence="1">
        <text>ATP + protein L-histidine = ADP + protein N-phospho-L-histidine.</text>
        <dbReference type="EC" id="2.7.13.3"/>
    </reaction>
</comment>
<evidence type="ECO:0000256" key="5">
    <source>
        <dbReference type="ARBA" id="ARBA00022741"/>
    </source>
</evidence>
<dbReference type="GO" id="GO:0005524">
    <property type="term" value="F:ATP binding"/>
    <property type="evidence" value="ECO:0007669"/>
    <property type="project" value="UniProtKB-KW"/>
</dbReference>
<dbReference type="Gene3D" id="3.30.565.10">
    <property type="entry name" value="Histidine kinase-like ATPase, C-terminal domain"/>
    <property type="match status" value="1"/>
</dbReference>
<dbReference type="SUPFAM" id="SSF55874">
    <property type="entry name" value="ATPase domain of HSP90 chaperone/DNA topoisomerase II/histidine kinase"/>
    <property type="match status" value="1"/>
</dbReference>
<evidence type="ECO:0000313" key="11">
    <source>
        <dbReference type="EMBL" id="MBE9213900.1"/>
    </source>
</evidence>
<reference evidence="11" key="1">
    <citation type="submission" date="2020-10" db="EMBL/GenBank/DDBJ databases">
        <authorList>
            <person name="Castelo-Branco R."/>
            <person name="Eusebio N."/>
            <person name="Adriana R."/>
            <person name="Vieira A."/>
            <person name="Brugerolle De Fraissinette N."/>
            <person name="Rezende De Castro R."/>
            <person name="Schneider M.P."/>
            <person name="Vasconcelos V."/>
            <person name="Leao P.N."/>
        </authorList>
    </citation>
    <scope>NUCLEOTIDE SEQUENCE</scope>
    <source>
        <strain evidence="11">LEGE 06105</strain>
    </source>
</reference>
<dbReference type="EC" id="2.7.13.3" evidence="2"/>
<keyword evidence="12" id="KW-1185">Reference proteome</keyword>
<dbReference type="EMBL" id="JADEWL010000044">
    <property type="protein sequence ID" value="MBE9213900.1"/>
    <property type="molecule type" value="Genomic_DNA"/>
</dbReference>
<evidence type="ECO:0000256" key="7">
    <source>
        <dbReference type="ARBA" id="ARBA00022840"/>
    </source>
</evidence>
<dbReference type="InterPro" id="IPR003594">
    <property type="entry name" value="HATPase_dom"/>
</dbReference>
<keyword evidence="9" id="KW-0175">Coiled coil</keyword>
<dbReference type="Pfam" id="PF02518">
    <property type="entry name" value="HATPase_c"/>
    <property type="match status" value="1"/>
</dbReference>
<protein>
    <recommendedName>
        <fullName evidence="2">histidine kinase</fullName>
        <ecNumber evidence="2">2.7.13.3</ecNumber>
    </recommendedName>
</protein>
<evidence type="ECO:0000256" key="1">
    <source>
        <dbReference type="ARBA" id="ARBA00000085"/>
    </source>
</evidence>
<evidence type="ECO:0000256" key="9">
    <source>
        <dbReference type="SAM" id="Coils"/>
    </source>
</evidence>
<evidence type="ECO:0000256" key="4">
    <source>
        <dbReference type="ARBA" id="ARBA00022679"/>
    </source>
</evidence>
<keyword evidence="7" id="KW-0067">ATP-binding</keyword>